<dbReference type="PANTHER" id="PTHR15503">
    <property type="entry name" value="LDOC1 RELATED"/>
    <property type="match status" value="1"/>
</dbReference>
<organism evidence="3 4">
    <name type="scientific">Spinacia oleracea</name>
    <name type="common">Spinach</name>
    <dbReference type="NCBI Taxonomy" id="3562"/>
    <lineage>
        <taxon>Eukaryota</taxon>
        <taxon>Viridiplantae</taxon>
        <taxon>Streptophyta</taxon>
        <taxon>Embryophyta</taxon>
        <taxon>Tracheophyta</taxon>
        <taxon>Spermatophyta</taxon>
        <taxon>Magnoliopsida</taxon>
        <taxon>eudicotyledons</taxon>
        <taxon>Gunneridae</taxon>
        <taxon>Pentapetalae</taxon>
        <taxon>Caryophyllales</taxon>
        <taxon>Chenopodiaceae</taxon>
        <taxon>Chenopodioideae</taxon>
        <taxon>Anserineae</taxon>
        <taxon>Spinacia</taxon>
    </lineage>
</organism>
<protein>
    <recommendedName>
        <fullName evidence="2">Ty3 transposon capsid-like protein domain-containing protein</fullName>
    </recommendedName>
</protein>
<dbReference type="PANTHER" id="PTHR15503:SF40">
    <property type="match status" value="1"/>
</dbReference>
<dbReference type="GeneID" id="110777537"/>
<sequence>MEDQLRNLEKKIEEQNEKLEDQNKRMDQKFEELLKVMQSFKDANESHSSGSHNERNANHITLGMNPKLSFPKFDGSNPRIWVKKCCKYFDLCKIAQDQRVDLASLNMIEKAEGWVMNYLSVRKHMMVEWNDFVVDLYARFRDNSALNVVETFNKLHQVSTLEEYIDEFENLRSIMLMNNHVLPDAYMLESFIGGLKPAVKPFVKAFKPATIAEAIDLARLQEENLEAVSPKPYKTPMYNPKPLQSVPLLPNPKPPLLPTPTNKPNTSLALTKYPQQRTRNFKYIPADVRNHKCQFREPQLFTVEIPGDQIEELSDSDEKEVTEKEISEPQISVSALPGSQGFSTMRVRGLVKGKPLQILIDSGSTHNFVDLDFARKLGCKLDKIPAQAITVADGNHLACQHSCQGFTWEMQGVSFVTDVLLIPLGSCDMVVDQTCLTTEVHQVEQECEELRELKVTYSMVFEEPTVLPPIRGVFDHSIPLDPGATPVNIRPYRYPLKQRDVIEQLVQEMLDRGIIQPSASPFASPVVLVGKKDGTWRLCVDYRELNSKTIKNKFPIPVIDELIDE</sequence>
<evidence type="ECO:0000313" key="3">
    <source>
        <dbReference type="Proteomes" id="UP000813463"/>
    </source>
</evidence>
<dbReference type="RefSeq" id="XP_056690117.1">
    <property type="nucleotide sequence ID" value="XM_056834139.1"/>
</dbReference>
<dbReference type="SUPFAM" id="SSF50630">
    <property type="entry name" value="Acid proteases"/>
    <property type="match status" value="1"/>
</dbReference>
<evidence type="ECO:0000259" key="2">
    <source>
        <dbReference type="Pfam" id="PF19259"/>
    </source>
</evidence>
<dbReference type="InterPro" id="IPR032567">
    <property type="entry name" value="RTL1-rel"/>
</dbReference>
<dbReference type="CDD" id="cd00303">
    <property type="entry name" value="retropepsin_like"/>
    <property type="match status" value="1"/>
</dbReference>
<dbReference type="InterPro" id="IPR045358">
    <property type="entry name" value="Ty3_capsid"/>
</dbReference>
<dbReference type="SUPFAM" id="SSF56672">
    <property type="entry name" value="DNA/RNA polymerases"/>
    <property type="match status" value="1"/>
</dbReference>
<dbReference type="InterPro" id="IPR021109">
    <property type="entry name" value="Peptidase_aspartic_dom_sf"/>
</dbReference>
<dbReference type="Gene3D" id="2.40.70.10">
    <property type="entry name" value="Acid Proteases"/>
    <property type="match status" value="1"/>
</dbReference>
<reference evidence="4" key="2">
    <citation type="submission" date="2025-08" db="UniProtKB">
        <authorList>
            <consortium name="RefSeq"/>
        </authorList>
    </citation>
    <scope>IDENTIFICATION</scope>
    <source>
        <tissue evidence="4">Leaf</tissue>
    </source>
</reference>
<keyword evidence="3" id="KW-1185">Reference proteome</keyword>
<reference evidence="3" key="1">
    <citation type="journal article" date="2021" name="Nat. Commun.">
        <title>Genomic analyses provide insights into spinach domestication and the genetic basis of agronomic traits.</title>
        <authorList>
            <person name="Cai X."/>
            <person name="Sun X."/>
            <person name="Xu C."/>
            <person name="Sun H."/>
            <person name="Wang X."/>
            <person name="Ge C."/>
            <person name="Zhang Z."/>
            <person name="Wang Q."/>
            <person name="Fei Z."/>
            <person name="Jiao C."/>
            <person name="Wang Q."/>
        </authorList>
    </citation>
    <scope>NUCLEOTIDE SEQUENCE [LARGE SCALE GENOMIC DNA]</scope>
    <source>
        <strain evidence="3">cv. Varoflay</strain>
    </source>
</reference>
<accession>A0ABM3R3F3</accession>
<evidence type="ECO:0000313" key="4">
    <source>
        <dbReference type="RefSeq" id="XP_056690117.1"/>
    </source>
</evidence>
<evidence type="ECO:0000256" key="1">
    <source>
        <dbReference type="SAM" id="MobiDB-lite"/>
    </source>
</evidence>
<name>A0ABM3R3F3_SPIOL</name>
<dbReference type="Pfam" id="PF08284">
    <property type="entry name" value="RVP_2"/>
    <property type="match status" value="1"/>
</dbReference>
<dbReference type="InterPro" id="IPR043502">
    <property type="entry name" value="DNA/RNA_pol_sf"/>
</dbReference>
<dbReference type="Proteomes" id="UP000813463">
    <property type="component" value="Chromosome 1"/>
</dbReference>
<gene>
    <name evidence="4" type="primary">LOC110777537</name>
</gene>
<feature type="domain" description="Ty3 transposon capsid-like protein" evidence="2">
    <location>
        <begin position="96"/>
        <end position="227"/>
    </location>
</feature>
<proteinExistence type="predicted"/>
<dbReference type="Gene3D" id="3.10.10.10">
    <property type="entry name" value="HIV Type 1 Reverse Transcriptase, subunit A, domain 1"/>
    <property type="match status" value="1"/>
</dbReference>
<feature type="region of interest" description="Disordered" evidence="1">
    <location>
        <begin position="1"/>
        <end position="23"/>
    </location>
</feature>
<dbReference type="Pfam" id="PF19259">
    <property type="entry name" value="Ty3_capsid"/>
    <property type="match status" value="1"/>
</dbReference>